<dbReference type="InterPro" id="IPR029070">
    <property type="entry name" value="Chitinase_insertion_sf"/>
</dbReference>
<dbReference type="PANTHER" id="PTHR11177:SF333">
    <property type="entry name" value="CHITINASE"/>
    <property type="match status" value="1"/>
</dbReference>
<evidence type="ECO:0000259" key="10">
    <source>
        <dbReference type="PROSITE" id="PS51910"/>
    </source>
</evidence>
<dbReference type="Gene3D" id="3.10.350.10">
    <property type="entry name" value="LysM domain"/>
    <property type="match status" value="3"/>
</dbReference>
<dbReference type="Gene3D" id="3.20.20.80">
    <property type="entry name" value="Glycosidases"/>
    <property type="match status" value="1"/>
</dbReference>
<feature type="signal peptide" evidence="7">
    <location>
        <begin position="1"/>
        <end position="19"/>
    </location>
</feature>
<reference evidence="11 12" key="1">
    <citation type="journal article" date="2018" name="IMA Fungus">
        <title>IMA Genome-F 10: Nine draft genome sequences of Claviceps purpurea s.lat., including C. arundinis, C. humidiphila, and C. cf. spartinae, pseudomolecules for the pitch canker pathogen Fusarium circinatum, draft genome of Davidsoniella eucalypti, Grosmannia galeiformis, Quambalaria eucalypti, and Teratosphaeria destructans.</title>
        <authorList>
            <person name="Wingfield B.D."/>
            <person name="Liu M."/>
            <person name="Nguyen H.D."/>
            <person name="Lane F.A."/>
            <person name="Morgan S.W."/>
            <person name="De Vos L."/>
            <person name="Wilken P.M."/>
            <person name="Duong T.A."/>
            <person name="Aylward J."/>
            <person name="Coetzee M.P."/>
            <person name="Dadej K."/>
            <person name="De Beer Z.W."/>
            <person name="Findlay W."/>
            <person name="Havenga M."/>
            <person name="Kolarik M."/>
            <person name="Menzies J.G."/>
            <person name="Naidoo K."/>
            <person name="Pochopski O."/>
            <person name="Shoukouhi P."/>
            <person name="Santana Q.C."/>
            <person name="Seifert K.A."/>
            <person name="Soal N."/>
            <person name="Steenkamp E.T."/>
            <person name="Tatham C.T."/>
            <person name="van der Nest M.A."/>
            <person name="Wingfield M.J."/>
        </authorList>
    </citation>
    <scope>NUCLEOTIDE SEQUENCE [LARGE SCALE GENOMIC DNA]</scope>
    <source>
        <strain evidence="11">CMW44962</strain>
    </source>
</reference>
<reference evidence="11 12" key="2">
    <citation type="journal article" date="2021" name="Curr. Genet.">
        <title>Genetic response to nitrogen starvation in the aggressive Eucalyptus foliar pathogen Teratosphaeria destructans.</title>
        <authorList>
            <person name="Havenga M."/>
            <person name="Wingfield B.D."/>
            <person name="Wingfield M.J."/>
            <person name="Dreyer L.L."/>
            <person name="Roets F."/>
            <person name="Aylward J."/>
        </authorList>
    </citation>
    <scope>NUCLEOTIDE SEQUENCE [LARGE SCALE GENOMIC DNA]</scope>
    <source>
        <strain evidence="11">CMW44962</strain>
    </source>
</reference>
<dbReference type="CDD" id="cd00118">
    <property type="entry name" value="LysM"/>
    <property type="match status" value="1"/>
</dbReference>
<comment type="similarity">
    <text evidence="1">Belongs to the glycosyl hydrolase 18 family. Chitinase class V subfamily.</text>
</comment>
<keyword evidence="4" id="KW-0326">Glycosidase</keyword>
<feature type="domain" description="LysM" evidence="9">
    <location>
        <begin position="587"/>
        <end position="637"/>
    </location>
</feature>
<dbReference type="PROSITE" id="PS51910">
    <property type="entry name" value="GH18_2"/>
    <property type="match status" value="1"/>
</dbReference>
<dbReference type="Pfam" id="PF00187">
    <property type="entry name" value="Chitin_bind_1"/>
    <property type="match status" value="1"/>
</dbReference>
<dbReference type="SUPFAM" id="SSF57016">
    <property type="entry name" value="Plant lectins/antimicrobial peptides"/>
    <property type="match status" value="1"/>
</dbReference>
<feature type="domain" description="LysM" evidence="9">
    <location>
        <begin position="501"/>
        <end position="551"/>
    </location>
</feature>
<keyword evidence="7" id="KW-0732">Signal</keyword>
<sequence>MFHHVLGVFGTLIITQTVAQFSLYPSVDATTLADAFNISSGCLAALNTTLACDQTLLTMAGTVDNYLWDIDNVTALCSQDCLSSAQDWYNSVYSDCADDILTFSGKQIPPYTIPGRTLDGLNIACLTPTTNISTDAGVAASILTAYNETDGTDDGSSTSKRQSSTSGYCLIDSYDWVGSDIIRPDCSLAVNQNEPQCLDPTNVTDYNQRISNLYSNDLLCSTCFIKTFFLRLASPYLPDLDYSDYLVEQYYDMIEVCANNQMPDLIVRLTPDYPDAPGYFNGQPVNSTLQPFIDGSTAILPNVVTTDNGTDSNATCTGQTLTYGQLAEVATASGNSGSLNFCDALSTALNVTSGDLYQAFGNYGCDISDTNDTSATWCLPKGCSIYSASVNSTCDELVADVSTPQHNITTQQLAQYNPNFQGTCDQLLPQYVCTTPPGGAYISPPVNASSTDAGQQERGGGDASSTGNQTVTGTGNPVVSVAAGGSAPSPTQSGIVSDCVSYSNASAGDTCYIFVQEHNITAADFYLWNSVLGDAGAYCSTEFWSGYWYCIGIEASQPTPSATPTPVSSGQAAPTPTQSGIVSNCEKYAKTSSGDTCAGFAADQGIGTAQLYTWNTQLGPQGQNCSTEFWAGYYYCVDAPTTTSVASSPTSTAVATPSPVQSGIVDNCDKFFKVVSGDTCSSFAQENQITADQLYEWNTQLGLDGQDCSTQFWAGYYYCTGVKSTTKRSLDDRVKPVVDARQSSWKSKLPSFPLTTRDLPTGTCNADTPCANGACCGSDNLCGYSSRSCGTGCQHNCDAKAECGPYAPTGEQTCPLNVCCSEYGFCGSTSEFCTWTNSADPEYSTCSTKYGTCGDVKRPTCSSGGNSVSGRNVGYYESWANTRDCQSVAPEDLNLDGFTSINFAFAFFDPSTFTITPMDSNGASLYSRFTALKQKKPGLKTYISVGGWSFTDPGSTQKAFSTMVSSAENRATFINGLVKFMDTYSFDGCDLDWEYPGADDRGGVAADTENYVTLTKEMRAAFGTKYGLTVTIPTSYWYLQHFDLTGIQSSVDWFNLMAYDLHGTWDAQSTYVGPYIAPHTNITEIDLALDLLWRAGVDSNKVVMGQGWYGRSFTLKDPSCSTPNGVCQFTGGAKAGSCSKASGILDYQEIADIVSQNKLTPKWDKTAAVKYITWDSDQWVSYDDSDTFKQKRDFANSRCLGGLMVWAMDQVDQTADNGFGGAAAAAGASVTSSQQADADQSSKDMLAGLKCYVSDCNAGCKAGTTEVAEFNGQPGQISTNQRCTAKTYRSLCCDSKTQTGTCEWRGYRGAGLGCIKGCASGETELTTNTNQHDAKKGDKNCHGGLQSFCCSDFKPTSSSLEDDLKSAAKAAAEAVAEQAALDVAAKAFCRVAVPALLAPLELLEDLIPIVGEIADAIEIAATPAIIEGCVKGIEKEGKAEFKVFGKKHTLSLDSPTTKATSVPDRPAAKGDNPSKTGDKNDQCQREAKRAAAAPAVETTYVDTPRMQRLVASSKRPRDYAWKQNDGYALRLMYPRQYTMNMIPKHYALIAGYVSRSLGKVVSERDACGKVVRRTQEVKRDWRSNGIELFNPSDDPTKISFGGPSKNGEDLAINGAQGMDWIGSDFDKAYVVWQDLGPIPSGVKWDDVEDRAEAYCAKYPDYSIVSNNCLQFANHLYAYMVNPATPLKKREEGEEEEEDLAGLVEAMEAMAIEERAVLLRA</sequence>
<evidence type="ECO:0000256" key="6">
    <source>
        <dbReference type="SAM" id="MobiDB-lite"/>
    </source>
</evidence>
<dbReference type="InterPro" id="IPR018392">
    <property type="entry name" value="LysM"/>
</dbReference>
<evidence type="ECO:0000256" key="4">
    <source>
        <dbReference type="ARBA" id="ARBA00023295"/>
    </source>
</evidence>
<dbReference type="Proteomes" id="UP001138500">
    <property type="component" value="Unassembled WGS sequence"/>
</dbReference>
<feature type="compositionally biased region" description="Polar residues" evidence="6">
    <location>
        <begin position="463"/>
        <end position="477"/>
    </location>
</feature>
<keyword evidence="5" id="KW-1015">Disulfide bond</keyword>
<evidence type="ECO:0000259" key="8">
    <source>
        <dbReference type="PROSITE" id="PS50941"/>
    </source>
</evidence>
<comment type="caution">
    <text evidence="11">The sequence shown here is derived from an EMBL/GenBank/DDBJ whole genome shotgun (WGS) entry which is preliminary data.</text>
</comment>
<dbReference type="SUPFAM" id="SSF51445">
    <property type="entry name" value="(Trans)glycosidases"/>
    <property type="match status" value="1"/>
</dbReference>
<dbReference type="InterPro" id="IPR036779">
    <property type="entry name" value="LysM_dom_sf"/>
</dbReference>
<feature type="region of interest" description="Disordered" evidence="6">
    <location>
        <begin position="1453"/>
        <end position="1482"/>
    </location>
</feature>
<dbReference type="InterPro" id="IPR050314">
    <property type="entry name" value="Glycosyl_Hydrlase_18"/>
</dbReference>
<organism evidence="11 12">
    <name type="scientific">Teratosphaeria destructans</name>
    <dbReference type="NCBI Taxonomy" id="418781"/>
    <lineage>
        <taxon>Eukaryota</taxon>
        <taxon>Fungi</taxon>
        <taxon>Dikarya</taxon>
        <taxon>Ascomycota</taxon>
        <taxon>Pezizomycotina</taxon>
        <taxon>Dothideomycetes</taxon>
        <taxon>Dothideomycetidae</taxon>
        <taxon>Mycosphaerellales</taxon>
        <taxon>Teratosphaeriaceae</taxon>
        <taxon>Teratosphaeria</taxon>
    </lineage>
</organism>
<evidence type="ECO:0000313" key="12">
    <source>
        <dbReference type="Proteomes" id="UP001138500"/>
    </source>
</evidence>
<dbReference type="InterPro" id="IPR036861">
    <property type="entry name" value="Endochitinase-like_sf"/>
</dbReference>
<dbReference type="PROSITE" id="PS00026">
    <property type="entry name" value="CHIT_BIND_I_1"/>
    <property type="match status" value="1"/>
</dbReference>
<comment type="caution">
    <text evidence="5">Lacks conserved residue(s) required for the propagation of feature annotation.</text>
</comment>
<dbReference type="Pfam" id="PF01476">
    <property type="entry name" value="LysM"/>
    <property type="match status" value="1"/>
</dbReference>
<evidence type="ECO:0000256" key="5">
    <source>
        <dbReference type="PROSITE-ProRule" id="PRU00261"/>
    </source>
</evidence>
<evidence type="ECO:0000256" key="3">
    <source>
        <dbReference type="ARBA" id="ARBA00022669"/>
    </source>
</evidence>
<feature type="region of interest" description="Disordered" evidence="6">
    <location>
        <begin position="444"/>
        <end position="493"/>
    </location>
</feature>
<proteinExistence type="inferred from homology"/>
<dbReference type="SUPFAM" id="SSF54556">
    <property type="entry name" value="Chitinase insertion domain"/>
    <property type="match status" value="1"/>
</dbReference>
<accession>A0A9W7W1W5</accession>
<dbReference type="SMART" id="SM00270">
    <property type="entry name" value="ChtBD1"/>
    <property type="match status" value="2"/>
</dbReference>
<dbReference type="GO" id="GO:0008061">
    <property type="term" value="F:chitin binding"/>
    <property type="evidence" value="ECO:0007669"/>
    <property type="project" value="UniProtKB-UniRule"/>
</dbReference>
<protein>
    <recommendedName>
        <fullName evidence="2">chitinase</fullName>
        <ecNumber evidence="2">3.2.1.14</ecNumber>
    </recommendedName>
</protein>
<evidence type="ECO:0000256" key="1">
    <source>
        <dbReference type="ARBA" id="ARBA00008682"/>
    </source>
</evidence>
<dbReference type="GO" id="GO:0008843">
    <property type="term" value="F:endochitinase activity"/>
    <property type="evidence" value="ECO:0007669"/>
    <property type="project" value="UniProtKB-EC"/>
</dbReference>
<feature type="disulfide bond" evidence="5">
    <location>
        <begin position="814"/>
        <end position="826"/>
    </location>
</feature>
<dbReference type="PROSITE" id="PS50941">
    <property type="entry name" value="CHIT_BIND_I_2"/>
    <property type="match status" value="1"/>
</dbReference>
<name>A0A9W7W1W5_9PEZI</name>
<keyword evidence="12" id="KW-1185">Reference proteome</keyword>
<evidence type="ECO:0000256" key="2">
    <source>
        <dbReference type="ARBA" id="ARBA00012729"/>
    </source>
</evidence>
<dbReference type="CDD" id="cd00035">
    <property type="entry name" value="ChtBD1"/>
    <property type="match status" value="1"/>
</dbReference>
<evidence type="ECO:0000313" key="11">
    <source>
        <dbReference type="EMBL" id="KAH9827288.1"/>
    </source>
</evidence>
<dbReference type="Pfam" id="PF00704">
    <property type="entry name" value="Glyco_hydro_18"/>
    <property type="match status" value="1"/>
</dbReference>
<evidence type="ECO:0000256" key="7">
    <source>
        <dbReference type="SAM" id="SignalP"/>
    </source>
</evidence>
<gene>
    <name evidence="11" type="ORF">Tdes44962_MAKER09758</name>
</gene>
<feature type="chain" id="PRO_5040788165" description="chitinase" evidence="7">
    <location>
        <begin position="20"/>
        <end position="1720"/>
    </location>
</feature>
<dbReference type="PANTHER" id="PTHR11177">
    <property type="entry name" value="CHITINASE"/>
    <property type="match status" value="1"/>
</dbReference>
<keyword evidence="3 5" id="KW-0147">Chitin-binding</keyword>
<feature type="disulfide bond" evidence="5">
    <location>
        <begin position="819"/>
        <end position="833"/>
    </location>
</feature>
<feature type="domain" description="GH18" evidence="10">
    <location>
        <begin position="870"/>
        <end position="1222"/>
    </location>
</feature>
<dbReference type="PROSITE" id="PS51782">
    <property type="entry name" value="LYSM"/>
    <property type="match status" value="3"/>
</dbReference>
<dbReference type="InterPro" id="IPR017853">
    <property type="entry name" value="GH"/>
</dbReference>
<dbReference type="SUPFAM" id="SSF54106">
    <property type="entry name" value="LysM domain"/>
    <property type="match status" value="1"/>
</dbReference>
<dbReference type="Gene3D" id="3.30.60.10">
    <property type="entry name" value="Endochitinase-like"/>
    <property type="match status" value="1"/>
</dbReference>
<feature type="domain" description="Chitin-binding type-1" evidence="8">
    <location>
        <begin position="800"/>
        <end position="855"/>
    </location>
</feature>
<dbReference type="EC" id="3.2.1.14" evidence="2"/>
<dbReference type="InterPro" id="IPR011583">
    <property type="entry name" value="Chitinase_II/V-like_cat"/>
</dbReference>
<keyword evidence="11" id="KW-0378">Hydrolase</keyword>
<dbReference type="InterPro" id="IPR001223">
    <property type="entry name" value="Glyco_hydro18_cat"/>
</dbReference>
<evidence type="ECO:0000259" key="9">
    <source>
        <dbReference type="PROSITE" id="PS51782"/>
    </source>
</evidence>
<dbReference type="InterPro" id="IPR001002">
    <property type="entry name" value="Chitin-bd_1"/>
</dbReference>
<feature type="domain" description="LysM" evidence="9">
    <location>
        <begin position="670"/>
        <end position="720"/>
    </location>
</feature>
<dbReference type="Gene3D" id="3.10.50.10">
    <property type="match status" value="1"/>
</dbReference>
<dbReference type="OrthoDB" id="73875at2759"/>
<dbReference type="InterPro" id="IPR018371">
    <property type="entry name" value="Chitin-binding_1_CS"/>
</dbReference>
<dbReference type="EMBL" id="RIBY02001892">
    <property type="protein sequence ID" value="KAH9827288.1"/>
    <property type="molecule type" value="Genomic_DNA"/>
</dbReference>
<dbReference type="SMART" id="SM00636">
    <property type="entry name" value="Glyco_18"/>
    <property type="match status" value="1"/>
</dbReference>
<dbReference type="GO" id="GO:0005975">
    <property type="term" value="P:carbohydrate metabolic process"/>
    <property type="evidence" value="ECO:0007669"/>
    <property type="project" value="InterPro"/>
</dbReference>